<proteinExistence type="predicted"/>
<reference evidence="1" key="1">
    <citation type="submission" date="2021-03" db="EMBL/GenBank/DDBJ databases">
        <authorList>
            <person name="Tran Van P."/>
        </authorList>
    </citation>
    <scope>NUCLEOTIDE SEQUENCE</scope>
</reference>
<protein>
    <submittedName>
        <fullName evidence="1">Uncharacterized protein</fullName>
    </submittedName>
</protein>
<evidence type="ECO:0000313" key="1">
    <source>
        <dbReference type="EMBL" id="CAG2058298.1"/>
    </source>
</evidence>
<gene>
    <name evidence="1" type="ORF">TPAB3V08_LOCUS5270</name>
</gene>
<evidence type="ECO:0000313" key="2">
    <source>
        <dbReference type="Proteomes" id="UP001153148"/>
    </source>
</evidence>
<sequence>MTLTGCSGSTHDSDRDVVVALMTLTRFIGSEKPPPVHPTEIRTSISPSSAVGLNTTGALANYATEAVEPLRGPHAGLDMQRPHVLPVFLQQRHQEVDGEMHILDQLVLHHPHVAHRHRETQHLQGHKHNHQYCLVSFYKDGNPRSFWIHHKPGNLPALLRPGPRRRGICLISASLARNASYFLAETSTISQPYSSGTIVPSNSSVTGVDGHMNHNNWLTWKDRNPTYPSMTLGGGPPSQSWLGYLTEHDTPPYLSRVHLAPTYGSGSTSGGTYLTVPEKRLSFWGS</sequence>
<name>A0ABN7NVJ5_TIMPD</name>
<accession>A0ABN7NVJ5</accession>
<comment type="caution">
    <text evidence="1">The sequence shown here is derived from an EMBL/GenBank/DDBJ whole genome shotgun (WGS) entry which is preliminary data.</text>
</comment>
<keyword evidence="2" id="KW-1185">Reference proteome</keyword>
<dbReference type="Proteomes" id="UP001153148">
    <property type="component" value="Unassembled WGS sequence"/>
</dbReference>
<organism evidence="1 2">
    <name type="scientific">Timema podura</name>
    <name type="common">Walking stick</name>
    <dbReference type="NCBI Taxonomy" id="61482"/>
    <lineage>
        <taxon>Eukaryota</taxon>
        <taxon>Metazoa</taxon>
        <taxon>Ecdysozoa</taxon>
        <taxon>Arthropoda</taxon>
        <taxon>Hexapoda</taxon>
        <taxon>Insecta</taxon>
        <taxon>Pterygota</taxon>
        <taxon>Neoptera</taxon>
        <taxon>Polyneoptera</taxon>
        <taxon>Phasmatodea</taxon>
        <taxon>Timematodea</taxon>
        <taxon>Timematoidea</taxon>
        <taxon>Timematidae</taxon>
        <taxon>Timema</taxon>
    </lineage>
</organism>
<dbReference type="EMBL" id="CAJPIN010007002">
    <property type="protein sequence ID" value="CAG2058298.1"/>
    <property type="molecule type" value="Genomic_DNA"/>
</dbReference>